<dbReference type="InterPro" id="IPR013783">
    <property type="entry name" value="Ig-like_fold"/>
</dbReference>
<dbReference type="SUPFAM" id="SSF48726">
    <property type="entry name" value="Immunoglobulin"/>
    <property type="match status" value="1"/>
</dbReference>
<reference evidence="2 3" key="1">
    <citation type="submission" date="2022-12" db="EMBL/GenBank/DDBJ databases">
        <title>Chromosome-level genome of Tegillarca granosa.</title>
        <authorList>
            <person name="Kim J."/>
        </authorList>
    </citation>
    <scope>NUCLEOTIDE SEQUENCE [LARGE SCALE GENOMIC DNA]</scope>
    <source>
        <strain evidence="2">Teg-2019</strain>
        <tissue evidence="2">Adductor muscle</tissue>
    </source>
</reference>
<evidence type="ECO:0000313" key="3">
    <source>
        <dbReference type="Proteomes" id="UP001217089"/>
    </source>
</evidence>
<dbReference type="SMART" id="SM00409">
    <property type="entry name" value="IG"/>
    <property type="match status" value="1"/>
</dbReference>
<keyword evidence="3" id="KW-1185">Reference proteome</keyword>
<dbReference type="InterPro" id="IPR036179">
    <property type="entry name" value="Ig-like_dom_sf"/>
</dbReference>
<dbReference type="InterPro" id="IPR013098">
    <property type="entry name" value="Ig_I-set"/>
</dbReference>
<protein>
    <recommendedName>
        <fullName evidence="1">Ig-like domain-containing protein</fullName>
    </recommendedName>
</protein>
<dbReference type="Pfam" id="PF07679">
    <property type="entry name" value="I-set"/>
    <property type="match status" value="1"/>
</dbReference>
<evidence type="ECO:0000259" key="1">
    <source>
        <dbReference type="PROSITE" id="PS50835"/>
    </source>
</evidence>
<dbReference type="InterPro" id="IPR003598">
    <property type="entry name" value="Ig_sub2"/>
</dbReference>
<comment type="caution">
    <text evidence="2">The sequence shown here is derived from an EMBL/GenBank/DDBJ whole genome shotgun (WGS) entry which is preliminary data.</text>
</comment>
<dbReference type="Proteomes" id="UP001217089">
    <property type="component" value="Unassembled WGS sequence"/>
</dbReference>
<gene>
    <name evidence="2" type="ORF">KUTeg_002625</name>
</gene>
<dbReference type="PROSITE" id="PS50835">
    <property type="entry name" value="IG_LIKE"/>
    <property type="match status" value="1"/>
</dbReference>
<sequence>MPEKTRISIGGCKRFECQVIGYPRPTIQWFKDGDNITNNKRYKFDYCEEGVITMTIEDVTNEDQGCYQCRADNCVGWAATAAYLHIRGLCIIKKEQITINEINPESSNSVLLPISNPDRSIADVNFNDCHHRFKLKAKLSRHKISAQSRLYNILSGIGTMTTSLTPRHFRSAASIGAGNTFLIP</sequence>
<dbReference type="PANTHER" id="PTHR47633">
    <property type="entry name" value="IMMUNOGLOBULIN"/>
    <property type="match status" value="1"/>
</dbReference>
<proteinExistence type="predicted"/>
<dbReference type="SMART" id="SM00408">
    <property type="entry name" value="IGc2"/>
    <property type="match status" value="1"/>
</dbReference>
<dbReference type="Gene3D" id="2.60.40.10">
    <property type="entry name" value="Immunoglobulins"/>
    <property type="match status" value="1"/>
</dbReference>
<dbReference type="InterPro" id="IPR003599">
    <property type="entry name" value="Ig_sub"/>
</dbReference>
<feature type="domain" description="Ig-like" evidence="1">
    <location>
        <begin position="1"/>
        <end position="73"/>
    </location>
</feature>
<evidence type="ECO:0000313" key="2">
    <source>
        <dbReference type="EMBL" id="KAJ8321038.1"/>
    </source>
</evidence>
<name>A0ABQ9FUW6_TEGGR</name>
<dbReference type="EMBL" id="JARBDR010000141">
    <property type="protein sequence ID" value="KAJ8321038.1"/>
    <property type="molecule type" value="Genomic_DNA"/>
</dbReference>
<accession>A0ABQ9FUW6</accession>
<dbReference type="InterPro" id="IPR007110">
    <property type="entry name" value="Ig-like_dom"/>
</dbReference>
<organism evidence="2 3">
    <name type="scientific">Tegillarca granosa</name>
    <name type="common">Malaysian cockle</name>
    <name type="synonym">Anadara granosa</name>
    <dbReference type="NCBI Taxonomy" id="220873"/>
    <lineage>
        <taxon>Eukaryota</taxon>
        <taxon>Metazoa</taxon>
        <taxon>Spiralia</taxon>
        <taxon>Lophotrochozoa</taxon>
        <taxon>Mollusca</taxon>
        <taxon>Bivalvia</taxon>
        <taxon>Autobranchia</taxon>
        <taxon>Pteriomorphia</taxon>
        <taxon>Arcoida</taxon>
        <taxon>Arcoidea</taxon>
        <taxon>Arcidae</taxon>
        <taxon>Tegillarca</taxon>
    </lineage>
</organism>